<keyword evidence="1" id="KW-0862">Zinc</keyword>
<dbReference type="AlphaFoldDB" id="A0A2P5DZ25"/>
<dbReference type="OrthoDB" id="1707487at2759"/>
<dbReference type="Pfam" id="PF14392">
    <property type="entry name" value="zf-CCHC_4"/>
    <property type="match status" value="1"/>
</dbReference>
<keyword evidence="1" id="KW-0863">Zinc-finger</keyword>
<evidence type="ECO:0000259" key="2">
    <source>
        <dbReference type="PROSITE" id="PS50158"/>
    </source>
</evidence>
<evidence type="ECO:0000313" key="4">
    <source>
        <dbReference type="Proteomes" id="UP000237105"/>
    </source>
</evidence>
<gene>
    <name evidence="3" type="ORF">PanWU01x14_018000</name>
</gene>
<organism evidence="3 4">
    <name type="scientific">Parasponia andersonii</name>
    <name type="common">Sponia andersonii</name>
    <dbReference type="NCBI Taxonomy" id="3476"/>
    <lineage>
        <taxon>Eukaryota</taxon>
        <taxon>Viridiplantae</taxon>
        <taxon>Streptophyta</taxon>
        <taxon>Embryophyta</taxon>
        <taxon>Tracheophyta</taxon>
        <taxon>Spermatophyta</taxon>
        <taxon>Magnoliopsida</taxon>
        <taxon>eudicotyledons</taxon>
        <taxon>Gunneridae</taxon>
        <taxon>Pentapetalae</taxon>
        <taxon>rosids</taxon>
        <taxon>fabids</taxon>
        <taxon>Rosales</taxon>
        <taxon>Cannabaceae</taxon>
        <taxon>Parasponia</taxon>
    </lineage>
</organism>
<evidence type="ECO:0000256" key="1">
    <source>
        <dbReference type="PROSITE-ProRule" id="PRU00047"/>
    </source>
</evidence>
<dbReference type="GO" id="GO:0008270">
    <property type="term" value="F:zinc ion binding"/>
    <property type="evidence" value="ECO:0007669"/>
    <property type="project" value="UniProtKB-KW"/>
</dbReference>
<dbReference type="PROSITE" id="PS50158">
    <property type="entry name" value="ZF_CCHC"/>
    <property type="match status" value="1"/>
</dbReference>
<keyword evidence="4" id="KW-1185">Reference proteome</keyword>
<evidence type="ECO:0000313" key="3">
    <source>
        <dbReference type="EMBL" id="PON78542.1"/>
    </source>
</evidence>
<protein>
    <submittedName>
        <fullName evidence="3">Zinc knuckle CX2CX4HX4C</fullName>
    </submittedName>
</protein>
<feature type="domain" description="CCHC-type" evidence="2">
    <location>
        <begin position="15"/>
        <end position="30"/>
    </location>
</feature>
<reference evidence="4" key="1">
    <citation type="submission" date="2016-06" db="EMBL/GenBank/DDBJ databases">
        <title>Parallel loss of symbiosis genes in relatives of nitrogen-fixing non-legume Parasponia.</title>
        <authorList>
            <person name="Van Velzen R."/>
            <person name="Holmer R."/>
            <person name="Bu F."/>
            <person name="Rutten L."/>
            <person name="Van Zeijl A."/>
            <person name="Liu W."/>
            <person name="Santuari L."/>
            <person name="Cao Q."/>
            <person name="Sharma T."/>
            <person name="Shen D."/>
            <person name="Roswanjaya Y."/>
            <person name="Wardhani T."/>
            <person name="Kalhor M.S."/>
            <person name="Jansen J."/>
            <person name="Van den Hoogen J."/>
            <person name="Gungor B."/>
            <person name="Hartog M."/>
            <person name="Hontelez J."/>
            <person name="Verver J."/>
            <person name="Yang W.-C."/>
            <person name="Schijlen E."/>
            <person name="Repin R."/>
            <person name="Schilthuizen M."/>
            <person name="Schranz E."/>
            <person name="Heidstra R."/>
            <person name="Miyata K."/>
            <person name="Fedorova E."/>
            <person name="Kohlen W."/>
            <person name="Bisseling T."/>
            <person name="Smit S."/>
            <person name="Geurts R."/>
        </authorList>
    </citation>
    <scope>NUCLEOTIDE SEQUENCE [LARGE SCALE GENOMIC DNA]</scope>
    <source>
        <strain evidence="4">cv. WU1-14</strain>
    </source>
</reference>
<dbReference type="InterPro" id="IPR025836">
    <property type="entry name" value="Zn_knuckle_CX2CX4HX4C"/>
</dbReference>
<dbReference type="Proteomes" id="UP000237105">
    <property type="component" value="Unassembled WGS sequence"/>
</dbReference>
<dbReference type="EMBL" id="JXTB01000008">
    <property type="protein sequence ID" value="PON78542.1"/>
    <property type="molecule type" value="Genomic_DNA"/>
</dbReference>
<dbReference type="GO" id="GO:0003676">
    <property type="term" value="F:nucleic acid binding"/>
    <property type="evidence" value="ECO:0007669"/>
    <property type="project" value="InterPro"/>
</dbReference>
<name>A0A2P5DZ25_PARAD</name>
<accession>A0A2P5DZ25</accession>
<proteinExistence type="predicted"/>
<dbReference type="InterPro" id="IPR001878">
    <property type="entry name" value="Znf_CCHC"/>
</dbReference>
<sequence>MTWVQLKYERLTNFCYKCDMIGHLSMSCRELKNTMTESLDGKEYAVYGPWLEEKCEIPDYFYQRNLSPSNPASSHKIFVTSESETCHSRTNPKGWSELKLDDNRCKCLQIY</sequence>
<comment type="caution">
    <text evidence="3">The sequence shown here is derived from an EMBL/GenBank/DDBJ whole genome shotgun (WGS) entry which is preliminary data.</text>
</comment>
<keyword evidence="1" id="KW-0479">Metal-binding</keyword>